<dbReference type="Gene3D" id="3.30.70.1290">
    <property type="entry name" value="Transposase IS200-like"/>
    <property type="match status" value="1"/>
</dbReference>
<dbReference type="AlphaFoldDB" id="A0A8J7JN43"/>
<evidence type="ECO:0000313" key="3">
    <source>
        <dbReference type="Proteomes" id="UP000636888"/>
    </source>
</evidence>
<comment type="caution">
    <text evidence="2">The sequence shown here is derived from an EMBL/GenBank/DDBJ whole genome shotgun (WGS) entry which is preliminary data.</text>
</comment>
<sequence length="199" mass="23357">MPRVHRKIEADSIYHIFNRGNDRQRVFQKDGDYLAFLTLLGEMKQRYRMDLYAYCLMPNHFHLLVKAIVGEELSKGMQWFMTTHVRRYQRHYLSTGHLWQGRFKSLPVNGEEHFLTVTRYIEGNPVRAGLVESAENWVWSSHRGRRGLQRELLIEPLPVSFVGDWTTFVDTPLTANELAKVRKNPGRGWELSGQPEAEE</sequence>
<dbReference type="PANTHER" id="PTHR34322:SF2">
    <property type="entry name" value="TRANSPOSASE IS200-LIKE DOMAIN-CONTAINING PROTEIN"/>
    <property type="match status" value="1"/>
</dbReference>
<dbReference type="Proteomes" id="UP000636888">
    <property type="component" value="Unassembled WGS sequence"/>
</dbReference>
<dbReference type="SMART" id="SM01321">
    <property type="entry name" value="Y1_Tnp"/>
    <property type="match status" value="1"/>
</dbReference>
<protein>
    <submittedName>
        <fullName evidence="2">Transposase</fullName>
    </submittedName>
</protein>
<dbReference type="GO" id="GO:0003677">
    <property type="term" value="F:DNA binding"/>
    <property type="evidence" value="ECO:0007669"/>
    <property type="project" value="InterPro"/>
</dbReference>
<dbReference type="RefSeq" id="WP_199385356.1">
    <property type="nucleotide sequence ID" value="NZ_JAEMHM010000014.1"/>
</dbReference>
<name>A0A8J7JN43_9BACT</name>
<dbReference type="Pfam" id="PF01797">
    <property type="entry name" value="Y1_Tnp"/>
    <property type="match status" value="1"/>
</dbReference>
<dbReference type="EMBL" id="JAEMHM010000014">
    <property type="protein sequence ID" value="MBJ6726440.1"/>
    <property type="molecule type" value="Genomic_DNA"/>
</dbReference>
<dbReference type="PANTHER" id="PTHR34322">
    <property type="entry name" value="TRANSPOSASE, Y1_TNP DOMAIN-CONTAINING"/>
    <property type="match status" value="1"/>
</dbReference>
<dbReference type="GO" id="GO:0004803">
    <property type="term" value="F:transposase activity"/>
    <property type="evidence" value="ECO:0007669"/>
    <property type="project" value="InterPro"/>
</dbReference>
<organism evidence="2 3">
    <name type="scientific">Geomesophilobacter sediminis</name>
    <dbReference type="NCBI Taxonomy" id="2798584"/>
    <lineage>
        <taxon>Bacteria</taxon>
        <taxon>Pseudomonadati</taxon>
        <taxon>Thermodesulfobacteriota</taxon>
        <taxon>Desulfuromonadia</taxon>
        <taxon>Geobacterales</taxon>
        <taxon>Geobacteraceae</taxon>
        <taxon>Geomesophilobacter</taxon>
    </lineage>
</organism>
<reference evidence="2" key="1">
    <citation type="submission" date="2020-12" db="EMBL/GenBank/DDBJ databases">
        <title>Geomonas sp. Red875, isolated from river sediment.</title>
        <authorList>
            <person name="Xu Z."/>
            <person name="Zhang Z."/>
            <person name="Masuda Y."/>
            <person name="Itoh H."/>
            <person name="Senoo K."/>
        </authorList>
    </citation>
    <scope>NUCLEOTIDE SEQUENCE</scope>
    <source>
        <strain evidence="2">Red875</strain>
    </source>
</reference>
<dbReference type="SUPFAM" id="SSF143422">
    <property type="entry name" value="Transposase IS200-like"/>
    <property type="match status" value="1"/>
</dbReference>
<evidence type="ECO:0000259" key="1">
    <source>
        <dbReference type="SMART" id="SM01321"/>
    </source>
</evidence>
<dbReference type="InterPro" id="IPR036515">
    <property type="entry name" value="Transposase_17_sf"/>
</dbReference>
<feature type="domain" description="Transposase IS200-like" evidence="1">
    <location>
        <begin position="9"/>
        <end position="124"/>
    </location>
</feature>
<dbReference type="GO" id="GO:0006313">
    <property type="term" value="P:DNA transposition"/>
    <property type="evidence" value="ECO:0007669"/>
    <property type="project" value="InterPro"/>
</dbReference>
<proteinExistence type="predicted"/>
<keyword evidence="3" id="KW-1185">Reference proteome</keyword>
<dbReference type="InterPro" id="IPR002686">
    <property type="entry name" value="Transposase_17"/>
</dbReference>
<accession>A0A8J7JN43</accession>
<gene>
    <name evidence="2" type="ORF">JFN93_17150</name>
</gene>
<evidence type="ECO:0000313" key="2">
    <source>
        <dbReference type="EMBL" id="MBJ6726440.1"/>
    </source>
</evidence>